<dbReference type="AlphaFoldDB" id="A0A6B1DDP0"/>
<evidence type="ECO:0000256" key="1">
    <source>
        <dbReference type="SAM" id="Phobius"/>
    </source>
</evidence>
<comment type="caution">
    <text evidence="2">The sequence shown here is derived from an EMBL/GenBank/DDBJ whole genome shotgun (WGS) entry which is preliminary data.</text>
</comment>
<evidence type="ECO:0000313" key="2">
    <source>
        <dbReference type="EMBL" id="MYC97147.1"/>
    </source>
</evidence>
<organism evidence="2">
    <name type="scientific">Caldilineaceae bacterium SB0661_bin_32</name>
    <dbReference type="NCBI Taxonomy" id="2605255"/>
    <lineage>
        <taxon>Bacteria</taxon>
        <taxon>Bacillati</taxon>
        <taxon>Chloroflexota</taxon>
        <taxon>Caldilineae</taxon>
        <taxon>Caldilineales</taxon>
        <taxon>Caldilineaceae</taxon>
    </lineage>
</organism>
<feature type="transmembrane region" description="Helical" evidence="1">
    <location>
        <begin position="83"/>
        <end position="100"/>
    </location>
</feature>
<keyword evidence="1" id="KW-0472">Membrane</keyword>
<dbReference type="EMBL" id="VXMH01000106">
    <property type="protein sequence ID" value="MYC97147.1"/>
    <property type="molecule type" value="Genomic_DNA"/>
</dbReference>
<reference evidence="2" key="1">
    <citation type="submission" date="2019-09" db="EMBL/GenBank/DDBJ databases">
        <title>Characterisation of the sponge microbiome using genome-centric metagenomics.</title>
        <authorList>
            <person name="Engelberts J.P."/>
            <person name="Robbins S.J."/>
            <person name="De Goeij J.M."/>
            <person name="Aranda M."/>
            <person name="Bell S.C."/>
            <person name="Webster N.S."/>
        </authorList>
    </citation>
    <scope>NUCLEOTIDE SEQUENCE</scope>
    <source>
        <strain evidence="2">SB0661_bin_32</strain>
    </source>
</reference>
<gene>
    <name evidence="2" type="ORF">F4X14_19500</name>
</gene>
<feature type="transmembrane region" description="Helical" evidence="1">
    <location>
        <begin position="12"/>
        <end position="32"/>
    </location>
</feature>
<feature type="transmembrane region" description="Helical" evidence="1">
    <location>
        <begin position="112"/>
        <end position="131"/>
    </location>
</feature>
<proteinExistence type="predicted"/>
<sequence length="134" mass="15032">MYYFMIQAHSGWQYLASLALVVAVAVYVVNWLRGQMWSALYRRIGLYAIIVIDIQLLLGLILWGVGASMGIVGANAIRTVEHPFTMLLAIVLLHAGWVWTKRSDETVRMRNGAVTFLVAGLLVLWGLLRIWGMA</sequence>
<accession>A0A6B1DDP0</accession>
<keyword evidence="1" id="KW-1133">Transmembrane helix</keyword>
<feature type="transmembrane region" description="Helical" evidence="1">
    <location>
        <begin position="44"/>
        <end position="63"/>
    </location>
</feature>
<name>A0A6B1DDP0_9CHLR</name>
<keyword evidence="1" id="KW-0812">Transmembrane</keyword>
<evidence type="ECO:0008006" key="3">
    <source>
        <dbReference type="Google" id="ProtNLM"/>
    </source>
</evidence>
<protein>
    <recommendedName>
        <fullName evidence="3">TIGR03987 family protein</fullName>
    </recommendedName>
</protein>